<comment type="caution">
    <text evidence="1">The sequence shown here is derived from an EMBL/GenBank/DDBJ whole genome shotgun (WGS) entry which is preliminary data.</text>
</comment>
<dbReference type="EMBL" id="CM037015">
    <property type="protein sequence ID" value="KAH7683934.1"/>
    <property type="molecule type" value="Genomic_DNA"/>
</dbReference>
<evidence type="ECO:0000313" key="1">
    <source>
        <dbReference type="EMBL" id="KAH7683934.1"/>
    </source>
</evidence>
<evidence type="ECO:0000313" key="2">
    <source>
        <dbReference type="Proteomes" id="UP000827976"/>
    </source>
</evidence>
<name>A0ACB7W9B8_DIOAL</name>
<sequence>MAKLIQQLKNKFFNFFDRVKGVNNTNSKDKGGGDNHKMSHAHVQSRGISITTVKQSDRPKPSHGPPPQTN</sequence>
<dbReference type="Proteomes" id="UP000827976">
    <property type="component" value="Chromosome 5"/>
</dbReference>
<organism evidence="1 2">
    <name type="scientific">Dioscorea alata</name>
    <name type="common">Purple yam</name>
    <dbReference type="NCBI Taxonomy" id="55571"/>
    <lineage>
        <taxon>Eukaryota</taxon>
        <taxon>Viridiplantae</taxon>
        <taxon>Streptophyta</taxon>
        <taxon>Embryophyta</taxon>
        <taxon>Tracheophyta</taxon>
        <taxon>Spermatophyta</taxon>
        <taxon>Magnoliopsida</taxon>
        <taxon>Liliopsida</taxon>
        <taxon>Dioscoreales</taxon>
        <taxon>Dioscoreaceae</taxon>
        <taxon>Dioscorea</taxon>
    </lineage>
</organism>
<protein>
    <submittedName>
        <fullName evidence="1">Uncharacterized protein</fullName>
    </submittedName>
</protein>
<proteinExistence type="predicted"/>
<keyword evidence="2" id="KW-1185">Reference proteome</keyword>
<reference evidence="2" key="1">
    <citation type="journal article" date="2022" name="Nat. Commun.">
        <title>Chromosome evolution and the genetic basis of agronomically important traits in greater yam.</title>
        <authorList>
            <person name="Bredeson J.V."/>
            <person name="Lyons J.B."/>
            <person name="Oniyinde I.O."/>
            <person name="Okereke N.R."/>
            <person name="Kolade O."/>
            <person name="Nnabue I."/>
            <person name="Nwadili C.O."/>
            <person name="Hribova E."/>
            <person name="Parker M."/>
            <person name="Nwogha J."/>
            <person name="Shu S."/>
            <person name="Carlson J."/>
            <person name="Kariba R."/>
            <person name="Muthemba S."/>
            <person name="Knop K."/>
            <person name="Barton G.J."/>
            <person name="Sherwood A.V."/>
            <person name="Lopez-Montes A."/>
            <person name="Asiedu R."/>
            <person name="Jamnadass R."/>
            <person name="Muchugi A."/>
            <person name="Goodstein D."/>
            <person name="Egesi C.N."/>
            <person name="Featherston J."/>
            <person name="Asfaw A."/>
            <person name="Simpson G.G."/>
            <person name="Dolezel J."/>
            <person name="Hendre P.S."/>
            <person name="Van Deynze A."/>
            <person name="Kumar P.L."/>
            <person name="Obidiegwu J.E."/>
            <person name="Bhattacharjee R."/>
            <person name="Rokhsar D.S."/>
        </authorList>
    </citation>
    <scope>NUCLEOTIDE SEQUENCE [LARGE SCALE GENOMIC DNA]</scope>
    <source>
        <strain evidence="2">cv. TDa95/00328</strain>
    </source>
</reference>
<accession>A0ACB7W9B8</accession>
<gene>
    <name evidence="1" type="ORF">IHE45_05G215100</name>
</gene>